<evidence type="ECO:0008006" key="3">
    <source>
        <dbReference type="Google" id="ProtNLM"/>
    </source>
</evidence>
<keyword evidence="2" id="KW-1185">Reference proteome</keyword>
<dbReference type="AlphaFoldDB" id="A0A098Y398"/>
<protein>
    <recommendedName>
        <fullName evidence="3">Glutaredoxin</fullName>
    </recommendedName>
</protein>
<dbReference type="OrthoDB" id="3696825at2"/>
<dbReference type="Proteomes" id="UP000029713">
    <property type="component" value="Unassembled WGS sequence"/>
</dbReference>
<evidence type="ECO:0000313" key="1">
    <source>
        <dbReference type="EMBL" id="KGH45333.1"/>
    </source>
</evidence>
<dbReference type="SUPFAM" id="SSF52833">
    <property type="entry name" value="Thioredoxin-like"/>
    <property type="match status" value="1"/>
</dbReference>
<organism evidence="1 2">
    <name type="scientific">Modestobacter caceresii</name>
    <dbReference type="NCBI Taxonomy" id="1522368"/>
    <lineage>
        <taxon>Bacteria</taxon>
        <taxon>Bacillati</taxon>
        <taxon>Actinomycetota</taxon>
        <taxon>Actinomycetes</taxon>
        <taxon>Geodermatophilales</taxon>
        <taxon>Geodermatophilaceae</taxon>
        <taxon>Modestobacter</taxon>
    </lineage>
</organism>
<reference evidence="1 2" key="1">
    <citation type="submission" date="2014-07" db="EMBL/GenBank/DDBJ databases">
        <title>Biosystematic studies on Modestobacter strains isolated from extreme hyper-arid desert soil and from historic building.</title>
        <authorList>
            <person name="Bukarasam K."/>
            <person name="Bull A."/>
            <person name="Girard G."/>
            <person name="van Wezel G."/>
            <person name="Goodfellow M."/>
        </authorList>
    </citation>
    <scope>NUCLEOTIDE SEQUENCE [LARGE SCALE GENOMIC DNA]</scope>
    <source>
        <strain evidence="1 2">KNN45-2b</strain>
    </source>
</reference>
<comment type="caution">
    <text evidence="1">The sequence shown here is derived from an EMBL/GenBank/DDBJ whole genome shotgun (WGS) entry which is preliminary data.</text>
</comment>
<gene>
    <name evidence="1" type="ORF">IN07_17975</name>
</gene>
<sequence length="81" mass="8828">MLEVYVTAGCLGCVRARELVAHLRRTRPGAAAETIDLDWLPPEARPAGLVGTPTYRLGGRVRWLGNPSTEELLAAWDEEVG</sequence>
<evidence type="ECO:0000313" key="2">
    <source>
        <dbReference type="Proteomes" id="UP000029713"/>
    </source>
</evidence>
<accession>A0A098Y398</accession>
<dbReference type="EMBL" id="JPMX01000079">
    <property type="protein sequence ID" value="KGH45333.1"/>
    <property type="molecule type" value="Genomic_DNA"/>
</dbReference>
<dbReference type="InterPro" id="IPR036249">
    <property type="entry name" value="Thioredoxin-like_sf"/>
</dbReference>
<proteinExistence type="predicted"/>
<name>A0A098Y398_9ACTN</name>
<dbReference type="Gene3D" id="3.40.30.10">
    <property type="entry name" value="Glutaredoxin"/>
    <property type="match status" value="1"/>
</dbReference>